<name>A0A833J7B0_9HYPH</name>
<gene>
    <name evidence="1" type="ORF">F8B43_1431</name>
</gene>
<protein>
    <recommendedName>
        <fullName evidence="3">DNA-binding protein</fullName>
    </recommendedName>
</protein>
<dbReference type="RefSeq" id="WP_152276481.1">
    <property type="nucleotide sequence ID" value="NZ_WEKV01000008.1"/>
</dbReference>
<dbReference type="Proteomes" id="UP000469949">
    <property type="component" value="Unassembled WGS sequence"/>
</dbReference>
<comment type="caution">
    <text evidence="1">The sequence shown here is derived from an EMBL/GenBank/DDBJ whole genome shotgun (WGS) entry which is preliminary data.</text>
</comment>
<evidence type="ECO:0008006" key="3">
    <source>
        <dbReference type="Google" id="ProtNLM"/>
    </source>
</evidence>
<reference evidence="1 2" key="1">
    <citation type="submission" date="2019-10" db="EMBL/GenBank/DDBJ databases">
        <title>Draft Genome Sequence of the Caffeine Degrading Methylotroph Methylorubrum populi PINKEL.</title>
        <authorList>
            <person name="Dawson S.C."/>
            <person name="Zhang X."/>
            <person name="Wright M.E."/>
            <person name="Sharma G."/>
            <person name="Langner J.T."/>
            <person name="Ditty J.L."/>
            <person name="Subuyuj G.A."/>
        </authorList>
    </citation>
    <scope>NUCLEOTIDE SEQUENCE [LARGE SCALE GENOMIC DNA]</scope>
    <source>
        <strain evidence="1 2">Pinkel</strain>
    </source>
</reference>
<dbReference type="EMBL" id="WEKV01000008">
    <property type="protein sequence ID" value="KAB7786030.1"/>
    <property type="molecule type" value="Genomic_DNA"/>
</dbReference>
<dbReference type="AlphaFoldDB" id="A0A833J7B0"/>
<organism evidence="1 2">
    <name type="scientific">Methylorubrum populi</name>
    <dbReference type="NCBI Taxonomy" id="223967"/>
    <lineage>
        <taxon>Bacteria</taxon>
        <taxon>Pseudomonadati</taxon>
        <taxon>Pseudomonadota</taxon>
        <taxon>Alphaproteobacteria</taxon>
        <taxon>Hyphomicrobiales</taxon>
        <taxon>Methylobacteriaceae</taxon>
        <taxon>Methylorubrum</taxon>
    </lineage>
</organism>
<evidence type="ECO:0000313" key="1">
    <source>
        <dbReference type="EMBL" id="KAB7786030.1"/>
    </source>
</evidence>
<evidence type="ECO:0000313" key="2">
    <source>
        <dbReference type="Proteomes" id="UP000469949"/>
    </source>
</evidence>
<accession>A0A833J7B0</accession>
<sequence>MQNDLTALYGVTIEKEDARRALRMGRDAFDAAVKAGEIPSVRIGKRHKILGAPFRRLVGLEERPAGAPIAA</sequence>
<proteinExistence type="predicted"/>